<dbReference type="Pfam" id="PF12399">
    <property type="entry name" value="BCA_ABC_TP_C"/>
    <property type="match status" value="1"/>
</dbReference>
<keyword evidence="1" id="KW-0813">Transport</keyword>
<accession>A0A9D1A3M4</accession>
<dbReference type="GO" id="GO:0005524">
    <property type="term" value="F:ATP binding"/>
    <property type="evidence" value="ECO:0007669"/>
    <property type="project" value="UniProtKB-KW"/>
</dbReference>
<dbReference type="PANTHER" id="PTHR45772">
    <property type="entry name" value="CONSERVED COMPONENT OF ABC TRANSPORTER FOR NATURAL AMINO ACIDS-RELATED"/>
    <property type="match status" value="1"/>
</dbReference>
<dbReference type="PROSITE" id="PS50893">
    <property type="entry name" value="ABC_TRANSPORTER_2"/>
    <property type="match status" value="1"/>
</dbReference>
<dbReference type="GO" id="GO:1903805">
    <property type="term" value="P:L-valine import across plasma membrane"/>
    <property type="evidence" value="ECO:0007669"/>
    <property type="project" value="TreeGrafter"/>
</dbReference>
<dbReference type="CDD" id="cd03219">
    <property type="entry name" value="ABC_Mj1267_LivG_branched"/>
    <property type="match status" value="1"/>
</dbReference>
<dbReference type="Gene3D" id="3.40.50.300">
    <property type="entry name" value="P-loop containing nucleotide triphosphate hydrolases"/>
    <property type="match status" value="1"/>
</dbReference>
<evidence type="ECO:0000256" key="2">
    <source>
        <dbReference type="ARBA" id="ARBA00022741"/>
    </source>
</evidence>
<dbReference type="FunFam" id="3.40.50.300:FF:000421">
    <property type="entry name" value="Branched-chain amino acid ABC transporter ATP-binding protein"/>
    <property type="match status" value="1"/>
</dbReference>
<dbReference type="GO" id="GO:0005886">
    <property type="term" value="C:plasma membrane"/>
    <property type="evidence" value="ECO:0007669"/>
    <property type="project" value="TreeGrafter"/>
</dbReference>
<dbReference type="InterPro" id="IPR032823">
    <property type="entry name" value="BCA_ABC_TP_C"/>
</dbReference>
<evidence type="ECO:0000256" key="1">
    <source>
        <dbReference type="ARBA" id="ARBA00022448"/>
    </source>
</evidence>
<evidence type="ECO:0000313" key="5">
    <source>
        <dbReference type="EMBL" id="HIR05169.1"/>
    </source>
</evidence>
<gene>
    <name evidence="5" type="ORF">IAB28_04295</name>
</gene>
<reference evidence="5" key="2">
    <citation type="journal article" date="2021" name="PeerJ">
        <title>Extensive microbial diversity within the chicken gut microbiome revealed by metagenomics and culture.</title>
        <authorList>
            <person name="Gilroy R."/>
            <person name="Ravi A."/>
            <person name="Getino M."/>
            <person name="Pursley I."/>
            <person name="Horton D.L."/>
            <person name="Alikhan N.F."/>
            <person name="Baker D."/>
            <person name="Gharbi K."/>
            <person name="Hall N."/>
            <person name="Watson M."/>
            <person name="Adriaenssens E.M."/>
            <person name="Foster-Nyarko E."/>
            <person name="Jarju S."/>
            <person name="Secka A."/>
            <person name="Antonio M."/>
            <person name="Oren A."/>
            <person name="Chaudhuri R.R."/>
            <person name="La Ragione R."/>
            <person name="Hildebrand F."/>
            <person name="Pallen M.J."/>
        </authorList>
    </citation>
    <scope>NUCLEOTIDE SEQUENCE</scope>
    <source>
        <strain evidence="5">CHK180-2868</strain>
    </source>
</reference>
<sequence length="258" mass="28813">MGNDILLKAEKVTMQFGGLKAVNEVDMEIKRGEIHALIGPNGAGKTTFFNVISGIYMPTSGQVFFDGEDITKLKPHQVTERGIARTFQNIQLFDSMSARENVMIGHHTRTKSTVLGTIFHTKKMKEEEWKCYHKAEEMLDFVGLGNEKETLASSLPYGKKRILEIARALASEPKIIMLDEPCAGMNASETKELTKTIYKIRDAGITVLLVEHDMKFVMGISDMITVLDHGGKICEGVPDMVRQDSKVIEAYLGKEEEE</sequence>
<dbReference type="GO" id="GO:0005304">
    <property type="term" value="F:L-valine transmembrane transporter activity"/>
    <property type="evidence" value="ECO:0007669"/>
    <property type="project" value="TreeGrafter"/>
</dbReference>
<dbReference type="AlphaFoldDB" id="A0A9D1A3M4"/>
<keyword evidence="2" id="KW-0547">Nucleotide-binding</keyword>
<dbReference type="InterPro" id="IPR003593">
    <property type="entry name" value="AAA+_ATPase"/>
</dbReference>
<dbReference type="Pfam" id="PF00005">
    <property type="entry name" value="ABC_tran"/>
    <property type="match status" value="1"/>
</dbReference>
<dbReference type="EMBL" id="DVGC01000025">
    <property type="protein sequence ID" value="HIR05169.1"/>
    <property type="molecule type" value="Genomic_DNA"/>
</dbReference>
<dbReference type="SMART" id="SM00382">
    <property type="entry name" value="AAA"/>
    <property type="match status" value="1"/>
</dbReference>
<dbReference type="InterPro" id="IPR003439">
    <property type="entry name" value="ABC_transporter-like_ATP-bd"/>
</dbReference>
<reference evidence="5" key="1">
    <citation type="submission" date="2020-10" db="EMBL/GenBank/DDBJ databases">
        <authorList>
            <person name="Gilroy R."/>
        </authorList>
    </citation>
    <scope>NUCLEOTIDE SEQUENCE</scope>
    <source>
        <strain evidence="5">CHK180-2868</strain>
    </source>
</reference>
<organism evidence="5 6">
    <name type="scientific">Candidatus Copromonas faecavium</name>
    <name type="common">nom. illeg.</name>
    <dbReference type="NCBI Taxonomy" id="2840740"/>
    <lineage>
        <taxon>Bacteria</taxon>
        <taxon>Bacillati</taxon>
        <taxon>Bacillota</taxon>
        <taxon>Clostridia</taxon>
        <taxon>Lachnospirales</taxon>
        <taxon>Lachnospiraceae</taxon>
        <taxon>Candidatus Copromonas (nom. illeg.)</taxon>
    </lineage>
</organism>
<feature type="domain" description="ABC transporter" evidence="4">
    <location>
        <begin position="7"/>
        <end position="254"/>
    </location>
</feature>
<dbReference type="GO" id="GO:1903806">
    <property type="term" value="P:L-isoleucine import across plasma membrane"/>
    <property type="evidence" value="ECO:0007669"/>
    <property type="project" value="TreeGrafter"/>
</dbReference>
<evidence type="ECO:0000313" key="6">
    <source>
        <dbReference type="Proteomes" id="UP000824250"/>
    </source>
</evidence>
<evidence type="ECO:0000259" key="4">
    <source>
        <dbReference type="PROSITE" id="PS50893"/>
    </source>
</evidence>
<dbReference type="PANTHER" id="PTHR45772:SF7">
    <property type="entry name" value="AMINO ACID ABC TRANSPORTER ATP-BINDING PROTEIN"/>
    <property type="match status" value="1"/>
</dbReference>
<dbReference type="GO" id="GO:0016887">
    <property type="term" value="F:ATP hydrolysis activity"/>
    <property type="evidence" value="ECO:0007669"/>
    <property type="project" value="InterPro"/>
</dbReference>
<dbReference type="GO" id="GO:0042941">
    <property type="term" value="P:D-alanine transmembrane transport"/>
    <property type="evidence" value="ECO:0007669"/>
    <property type="project" value="TreeGrafter"/>
</dbReference>
<dbReference type="InterPro" id="IPR051120">
    <property type="entry name" value="ABC_AA/LPS_Transport"/>
</dbReference>
<name>A0A9D1A3M4_9FIRM</name>
<evidence type="ECO:0000256" key="3">
    <source>
        <dbReference type="ARBA" id="ARBA00022840"/>
    </source>
</evidence>
<dbReference type="SUPFAM" id="SSF52540">
    <property type="entry name" value="P-loop containing nucleoside triphosphate hydrolases"/>
    <property type="match status" value="1"/>
</dbReference>
<dbReference type="InterPro" id="IPR027417">
    <property type="entry name" value="P-loop_NTPase"/>
</dbReference>
<comment type="caution">
    <text evidence="5">The sequence shown here is derived from an EMBL/GenBank/DDBJ whole genome shotgun (WGS) entry which is preliminary data.</text>
</comment>
<dbReference type="GO" id="GO:0015188">
    <property type="term" value="F:L-isoleucine transmembrane transporter activity"/>
    <property type="evidence" value="ECO:0007669"/>
    <property type="project" value="TreeGrafter"/>
</dbReference>
<keyword evidence="3 5" id="KW-0067">ATP-binding</keyword>
<proteinExistence type="predicted"/>
<protein>
    <submittedName>
        <fullName evidence="5">ABC transporter ATP-binding protein</fullName>
    </submittedName>
</protein>
<dbReference type="GO" id="GO:0015192">
    <property type="term" value="F:L-phenylalanine transmembrane transporter activity"/>
    <property type="evidence" value="ECO:0007669"/>
    <property type="project" value="TreeGrafter"/>
</dbReference>
<dbReference type="GO" id="GO:0015808">
    <property type="term" value="P:L-alanine transport"/>
    <property type="evidence" value="ECO:0007669"/>
    <property type="project" value="TreeGrafter"/>
</dbReference>
<dbReference type="Proteomes" id="UP000824250">
    <property type="component" value="Unassembled WGS sequence"/>
</dbReference>